<evidence type="ECO:0000256" key="5">
    <source>
        <dbReference type="ARBA" id="ARBA00022741"/>
    </source>
</evidence>
<evidence type="ECO:0000313" key="14">
    <source>
        <dbReference type="WBParaSite" id="PSAMB.scaffold532size47836.g6769.t1"/>
    </source>
</evidence>
<keyword evidence="5" id="KW-0547">Nucleotide-binding</keyword>
<dbReference type="PROSITE" id="PS00211">
    <property type="entry name" value="ABC_TRANSPORTER_1"/>
    <property type="match status" value="1"/>
</dbReference>
<feature type="domain" description="ABC transporter" evidence="11">
    <location>
        <begin position="822"/>
        <end position="1046"/>
    </location>
</feature>
<sequence length="1046" mass="115648">MPMQLLIALFLLYLEVGLAFLAGVVCALVLVPINQVITLKIGAKSQLMMRWKDQRVRLCTELMFGIRVVKLSNWEKHFEEKIGRLRSKELQYLRARKYLDALCVYLWASAPVLITASIFVTYSALMHQQLTAAKVFTSLALVNILIMPLNSFPWILSGLMEAYVSLKRLNRFFALPDINYEQFYVAHEATDHLIQARNCQLSWMEDEFEGVTAIDKLTLQCAKGNIIGIFGSVGCGKSSLLQGILGEIHRQSGEIEIAKCVLRDGFAYVAQSPWLQRDSVRENILFGRPYVEEEYNEVVAATALESDLKQMARGDMCQLGDQGVTLSGGQRARIALARAIYQNKDIYLLDDPLAAVDAKVGRHIWDHCIDRMLRQRGKTVIIATHHIGYLWTADFVIDLARDGTVAAEGIPSAVLPLDSKLSDNIGPADHNEDKLEGPIDSGEPVFNQQEEKAVGTVELKVYGAYIVAAGVGLSFFVVLSIFLMQASKNVTDWWLSYWVKHADKSSESDSNKNGSRTLSCTPNVSLQNSSGFQNELDDTTYYLYVYGGLALTNTLLTLIRAFLFAFSGVVAAKNLHQQLVNKLLKACVHWWDGTPAGRVVNRLSSDVYTADDLLPFQANICLASFFNLLGVIALTLYALPLFAPAVVVAVVLYYFIQRYYRFTACEVKRLTSTSLSPLYGHLTDTIAGLATIRAFRSTERFISQLRSKLTIHLRAQYSALVCSQWLAVRLQMLAVVMVTGVALTAVLQSHFLLRANPGLVGLAISYALSLTGLLNTLLTTFTETEKELVAVERITDYTNNAPSESADGQTPFTSTDLVKGQIEFSGVSLRYDSGLPLALNNVSFMIEPGLKVGVIGRTGSGKSSLFQALLRAVELESGKILLDEYDISSLNISHLRSLFAVIPQSPFLFTGTLRENLSLEGEFKADELTFISQQCKLDALLLRLGGFDGKIEEMGNNLSCGERQLVCIARALLRKPKIVLIDEATAHVDSETDVSVQSLLRSALPNCTVITIAHRLNTLLDYDRVIVLDRAQLVAIGPPAETLGLV</sequence>
<evidence type="ECO:0000256" key="9">
    <source>
        <dbReference type="SAM" id="Phobius"/>
    </source>
</evidence>
<dbReference type="PANTHER" id="PTHR24223:SF330">
    <property type="entry name" value="ATP-BINDING CASSETTE SUB-FAMILY C MEMBER 10"/>
    <property type="match status" value="1"/>
</dbReference>
<dbReference type="SUPFAM" id="SSF52540">
    <property type="entry name" value="P-loop containing nucleoside triphosphate hydrolases"/>
    <property type="match status" value="2"/>
</dbReference>
<feature type="transmembrane region" description="Helical" evidence="9">
    <location>
        <begin position="6"/>
        <end position="31"/>
    </location>
</feature>
<feature type="domain" description="ABC transporter" evidence="11">
    <location>
        <begin position="194"/>
        <end position="427"/>
    </location>
</feature>
<reference evidence="14" key="1">
    <citation type="submission" date="2022-11" db="UniProtKB">
        <authorList>
            <consortium name="WormBaseParasite"/>
        </authorList>
    </citation>
    <scope>IDENTIFICATION</scope>
</reference>
<organism evidence="13 14">
    <name type="scientific">Plectus sambesii</name>
    <dbReference type="NCBI Taxonomy" id="2011161"/>
    <lineage>
        <taxon>Eukaryota</taxon>
        <taxon>Metazoa</taxon>
        <taxon>Ecdysozoa</taxon>
        <taxon>Nematoda</taxon>
        <taxon>Chromadorea</taxon>
        <taxon>Plectida</taxon>
        <taxon>Plectina</taxon>
        <taxon>Plectoidea</taxon>
        <taxon>Plectidae</taxon>
        <taxon>Plectus</taxon>
    </lineage>
</organism>
<dbReference type="PROSITE" id="PS50929">
    <property type="entry name" value="ABC_TM1F"/>
    <property type="match status" value="2"/>
</dbReference>
<evidence type="ECO:0000313" key="13">
    <source>
        <dbReference type="Proteomes" id="UP000887566"/>
    </source>
</evidence>
<evidence type="ECO:0000256" key="2">
    <source>
        <dbReference type="ARBA" id="ARBA00022448"/>
    </source>
</evidence>
<feature type="transmembrane region" description="Helical" evidence="9">
    <location>
        <begin position="140"/>
        <end position="164"/>
    </location>
</feature>
<dbReference type="CDD" id="cd03250">
    <property type="entry name" value="ABCC_MRP_domain1"/>
    <property type="match status" value="1"/>
</dbReference>
<dbReference type="SMART" id="SM00382">
    <property type="entry name" value="AAA"/>
    <property type="match status" value="2"/>
</dbReference>
<evidence type="ECO:0000256" key="10">
    <source>
        <dbReference type="SAM" id="SignalP"/>
    </source>
</evidence>
<dbReference type="GO" id="GO:0016887">
    <property type="term" value="F:ATP hydrolysis activity"/>
    <property type="evidence" value="ECO:0007669"/>
    <property type="project" value="InterPro"/>
</dbReference>
<dbReference type="GO" id="GO:0140359">
    <property type="term" value="F:ABC-type transporter activity"/>
    <property type="evidence" value="ECO:0007669"/>
    <property type="project" value="InterPro"/>
</dbReference>
<keyword evidence="7 9" id="KW-1133">Transmembrane helix</keyword>
<feature type="transmembrane region" description="Helical" evidence="9">
    <location>
        <begin position="98"/>
        <end position="120"/>
    </location>
</feature>
<dbReference type="PANTHER" id="PTHR24223">
    <property type="entry name" value="ATP-BINDING CASSETTE SUB-FAMILY C"/>
    <property type="match status" value="1"/>
</dbReference>
<dbReference type="InterPro" id="IPR003593">
    <property type="entry name" value="AAA+_ATPase"/>
</dbReference>
<feature type="transmembrane region" description="Helical" evidence="9">
    <location>
        <begin position="717"/>
        <end position="747"/>
    </location>
</feature>
<dbReference type="InterPro" id="IPR011527">
    <property type="entry name" value="ABC1_TM_dom"/>
</dbReference>
<dbReference type="SUPFAM" id="SSF90123">
    <property type="entry name" value="ABC transporter transmembrane region"/>
    <property type="match status" value="2"/>
</dbReference>
<evidence type="ECO:0000259" key="12">
    <source>
        <dbReference type="PROSITE" id="PS50929"/>
    </source>
</evidence>
<dbReference type="CDD" id="cd18605">
    <property type="entry name" value="ABC_6TM_MRP7_D2_like"/>
    <property type="match status" value="1"/>
</dbReference>
<name>A0A914WYS1_9BILA</name>
<evidence type="ECO:0000256" key="3">
    <source>
        <dbReference type="ARBA" id="ARBA00022692"/>
    </source>
</evidence>
<dbReference type="WBParaSite" id="PSAMB.scaffold532size47836.g6769.t1">
    <property type="protein sequence ID" value="PSAMB.scaffold532size47836.g6769.t1"/>
    <property type="gene ID" value="PSAMB.scaffold532size47836.g6769"/>
</dbReference>
<evidence type="ECO:0000256" key="6">
    <source>
        <dbReference type="ARBA" id="ARBA00022840"/>
    </source>
</evidence>
<keyword evidence="8 9" id="KW-0472">Membrane</keyword>
<dbReference type="Gene3D" id="3.40.50.300">
    <property type="entry name" value="P-loop containing nucleotide triphosphate hydrolases"/>
    <property type="match status" value="2"/>
</dbReference>
<feature type="transmembrane region" description="Helical" evidence="9">
    <location>
        <begin position="543"/>
        <end position="572"/>
    </location>
</feature>
<dbReference type="Proteomes" id="UP000887566">
    <property type="component" value="Unplaced"/>
</dbReference>
<feature type="signal peptide" evidence="10">
    <location>
        <begin position="1"/>
        <end position="19"/>
    </location>
</feature>
<keyword evidence="2" id="KW-0813">Transport</keyword>
<protein>
    <submittedName>
        <fullName evidence="14">Multidrug resistance-associated protein 7</fullName>
    </submittedName>
</protein>
<evidence type="ECO:0000259" key="11">
    <source>
        <dbReference type="PROSITE" id="PS50893"/>
    </source>
</evidence>
<accession>A0A914WYS1</accession>
<dbReference type="PROSITE" id="PS50893">
    <property type="entry name" value="ABC_TRANSPORTER_2"/>
    <property type="match status" value="2"/>
</dbReference>
<keyword evidence="3 9" id="KW-0812">Transmembrane</keyword>
<dbReference type="InterPro" id="IPR017871">
    <property type="entry name" value="ABC_transporter-like_CS"/>
</dbReference>
<evidence type="ECO:0000256" key="1">
    <source>
        <dbReference type="ARBA" id="ARBA00004370"/>
    </source>
</evidence>
<comment type="subcellular location">
    <subcellularLocation>
        <location evidence="1">Membrane</location>
    </subcellularLocation>
</comment>
<feature type="domain" description="ABC transmembrane type-1" evidence="12">
    <location>
        <begin position="1"/>
        <end position="161"/>
    </location>
</feature>
<dbReference type="GO" id="GO:0005524">
    <property type="term" value="F:ATP binding"/>
    <property type="evidence" value="ECO:0007669"/>
    <property type="project" value="UniProtKB-KW"/>
</dbReference>
<evidence type="ECO:0000256" key="8">
    <source>
        <dbReference type="ARBA" id="ARBA00023136"/>
    </source>
</evidence>
<dbReference type="Gene3D" id="1.20.1560.10">
    <property type="entry name" value="ABC transporter type 1, transmembrane domain"/>
    <property type="match status" value="2"/>
</dbReference>
<feature type="transmembrane region" description="Helical" evidence="9">
    <location>
        <begin position="625"/>
        <end position="656"/>
    </location>
</feature>
<dbReference type="Pfam" id="PF00005">
    <property type="entry name" value="ABC_tran"/>
    <property type="match status" value="2"/>
</dbReference>
<dbReference type="GO" id="GO:0016020">
    <property type="term" value="C:membrane"/>
    <property type="evidence" value="ECO:0007669"/>
    <property type="project" value="UniProtKB-SubCell"/>
</dbReference>
<dbReference type="InterPro" id="IPR027417">
    <property type="entry name" value="P-loop_NTPase"/>
</dbReference>
<feature type="domain" description="ABC transmembrane type-1" evidence="12">
    <location>
        <begin position="475"/>
        <end position="786"/>
    </location>
</feature>
<dbReference type="InterPro" id="IPR003439">
    <property type="entry name" value="ABC_transporter-like_ATP-bd"/>
</dbReference>
<keyword evidence="6" id="KW-0067">ATP-binding</keyword>
<dbReference type="CDD" id="cd03244">
    <property type="entry name" value="ABCC_MRP_domain2"/>
    <property type="match status" value="1"/>
</dbReference>
<evidence type="ECO:0000256" key="7">
    <source>
        <dbReference type="ARBA" id="ARBA00022989"/>
    </source>
</evidence>
<keyword evidence="10" id="KW-0732">Signal</keyword>
<feature type="chain" id="PRO_5036758782" evidence="10">
    <location>
        <begin position="20"/>
        <end position="1046"/>
    </location>
</feature>
<dbReference type="Pfam" id="PF00664">
    <property type="entry name" value="ABC_membrane"/>
    <property type="match status" value="2"/>
</dbReference>
<proteinExistence type="predicted"/>
<feature type="transmembrane region" description="Helical" evidence="9">
    <location>
        <begin position="759"/>
        <end position="778"/>
    </location>
</feature>
<dbReference type="FunFam" id="1.20.1560.10:FF:000113">
    <property type="entry name" value="ABC transporter, putative"/>
    <property type="match status" value="1"/>
</dbReference>
<dbReference type="InterPro" id="IPR036640">
    <property type="entry name" value="ABC1_TM_sf"/>
</dbReference>
<dbReference type="AlphaFoldDB" id="A0A914WYS1"/>
<keyword evidence="4" id="KW-0677">Repeat</keyword>
<dbReference type="InterPro" id="IPR050173">
    <property type="entry name" value="ABC_transporter_C-like"/>
</dbReference>
<dbReference type="FunFam" id="3.40.50.300:FF:000630">
    <property type="entry name" value="ATP-binding cassette (ABC) transporter, putative"/>
    <property type="match status" value="1"/>
</dbReference>
<evidence type="ECO:0000256" key="4">
    <source>
        <dbReference type="ARBA" id="ARBA00022737"/>
    </source>
</evidence>
<keyword evidence="13" id="KW-1185">Reference proteome</keyword>
<feature type="transmembrane region" description="Helical" evidence="9">
    <location>
        <begin position="462"/>
        <end position="484"/>
    </location>
</feature>
<dbReference type="FunFam" id="3.40.50.300:FF:000973">
    <property type="entry name" value="Multidrug resistance-associated protein 4"/>
    <property type="match status" value="1"/>
</dbReference>